<dbReference type="Proteomes" id="UP000477386">
    <property type="component" value="Unassembled WGS sequence"/>
</dbReference>
<evidence type="ECO:0000313" key="3">
    <source>
        <dbReference type="Proteomes" id="UP000477386"/>
    </source>
</evidence>
<dbReference type="Pfam" id="PF08867">
    <property type="entry name" value="FRG"/>
    <property type="match status" value="1"/>
</dbReference>
<accession>A0A6M0IDX1</accession>
<gene>
    <name evidence="2" type="ORF">GK091_03615</name>
</gene>
<proteinExistence type="predicted"/>
<keyword evidence="3" id="KW-1185">Reference proteome</keyword>
<protein>
    <submittedName>
        <fullName evidence="2">FRG domain-containing protein</fullName>
    </submittedName>
</protein>
<sequence length="229" mass="26943">MEEIHLNSFDDFNEKFNQFEPDTRYFFRGVKKESYKLIPTIGRIDISLGSYFNEKTIFKIFKNQALPFLSHRPVNDWEWLAIAQHHGLPTRLLDWTSNPLIALYFATESDLDDIQTDNFSVYILIKKEGIIYDIPDHSPFDTNEVKLLSIPHVTSRIKNQFGYFTIQEDPKIELNELLNPNRIRKVIFPNQLKKDFRRKLNTYGINASSIFPDVDGIAKHLRNTIIDDF</sequence>
<dbReference type="SMART" id="SM00901">
    <property type="entry name" value="FRG"/>
    <property type="match status" value="1"/>
</dbReference>
<dbReference type="RefSeq" id="WP_164035248.1">
    <property type="nucleotide sequence ID" value="NZ_JAAGNZ010000001.1"/>
</dbReference>
<organism evidence="2 3">
    <name type="scientific">Spirosoma agri</name>
    <dbReference type="NCBI Taxonomy" id="1987381"/>
    <lineage>
        <taxon>Bacteria</taxon>
        <taxon>Pseudomonadati</taxon>
        <taxon>Bacteroidota</taxon>
        <taxon>Cytophagia</taxon>
        <taxon>Cytophagales</taxon>
        <taxon>Cytophagaceae</taxon>
        <taxon>Spirosoma</taxon>
    </lineage>
</organism>
<dbReference type="AlphaFoldDB" id="A0A6M0IDX1"/>
<reference evidence="2 3" key="1">
    <citation type="submission" date="2020-02" db="EMBL/GenBank/DDBJ databases">
        <title>Draft genome sequence of two Spirosoma agri KCTC 52727 and Spirosoma terrae KCTC 52035.</title>
        <authorList>
            <person name="Rojas J."/>
            <person name="Ambika Manirajan B."/>
            <person name="Ratering S."/>
            <person name="Suarez C."/>
            <person name="Schnell S."/>
        </authorList>
    </citation>
    <scope>NUCLEOTIDE SEQUENCE [LARGE SCALE GENOMIC DNA]</scope>
    <source>
        <strain evidence="2 3">KCTC 52727</strain>
    </source>
</reference>
<evidence type="ECO:0000259" key="1">
    <source>
        <dbReference type="SMART" id="SM00901"/>
    </source>
</evidence>
<feature type="domain" description="FRG" evidence="1">
    <location>
        <begin position="21"/>
        <end position="123"/>
    </location>
</feature>
<dbReference type="EMBL" id="JAAGNZ010000001">
    <property type="protein sequence ID" value="NEU65955.1"/>
    <property type="molecule type" value="Genomic_DNA"/>
</dbReference>
<name>A0A6M0IDX1_9BACT</name>
<evidence type="ECO:0000313" key="2">
    <source>
        <dbReference type="EMBL" id="NEU65955.1"/>
    </source>
</evidence>
<dbReference type="InterPro" id="IPR014966">
    <property type="entry name" value="FRG-dom"/>
</dbReference>
<comment type="caution">
    <text evidence="2">The sequence shown here is derived from an EMBL/GenBank/DDBJ whole genome shotgun (WGS) entry which is preliminary data.</text>
</comment>